<gene>
    <name evidence="5" type="ORF">ES692_07835</name>
</gene>
<organism evidence="5 6">
    <name type="scientific">Psychroserpens burtonensis</name>
    <dbReference type="NCBI Taxonomy" id="49278"/>
    <lineage>
        <taxon>Bacteria</taxon>
        <taxon>Pseudomonadati</taxon>
        <taxon>Bacteroidota</taxon>
        <taxon>Flavobacteriia</taxon>
        <taxon>Flavobacteriales</taxon>
        <taxon>Flavobacteriaceae</taxon>
        <taxon>Psychroserpens</taxon>
    </lineage>
</organism>
<dbReference type="GO" id="GO:0004553">
    <property type="term" value="F:hydrolase activity, hydrolyzing O-glycosyl compounds"/>
    <property type="evidence" value="ECO:0007669"/>
    <property type="project" value="UniProtKB-ARBA"/>
</dbReference>
<dbReference type="Gene3D" id="2.60.120.200">
    <property type="match status" value="1"/>
</dbReference>
<reference evidence="5 6" key="1">
    <citation type="submission" date="2019-08" db="EMBL/GenBank/DDBJ databases">
        <title>Genome of Psychroserpens burtonensis ACAM 167.</title>
        <authorList>
            <person name="Bowman J.P."/>
        </authorList>
    </citation>
    <scope>NUCLEOTIDE SEQUENCE [LARGE SCALE GENOMIC DNA]</scope>
    <source>
        <strain evidence="5 6">ACAM 167</strain>
    </source>
</reference>
<keyword evidence="1 3" id="KW-0732">Signal</keyword>
<comment type="caution">
    <text evidence="5">The sequence shown here is derived from an EMBL/GenBank/DDBJ whole genome shotgun (WGS) entry which is preliminary data.</text>
</comment>
<dbReference type="NCBIfam" id="TIGR04183">
    <property type="entry name" value="Por_Secre_tail"/>
    <property type="match status" value="1"/>
</dbReference>
<feature type="chain" id="PRO_5022861720" evidence="3">
    <location>
        <begin position="22"/>
        <end position="1278"/>
    </location>
</feature>
<dbReference type="InterPro" id="IPR013320">
    <property type="entry name" value="ConA-like_dom_sf"/>
</dbReference>
<dbReference type="AlphaFoldDB" id="A0A5C7B718"/>
<dbReference type="GO" id="GO:0005509">
    <property type="term" value="F:calcium ion binding"/>
    <property type="evidence" value="ECO:0007669"/>
    <property type="project" value="InterPro"/>
</dbReference>
<feature type="domain" description="LamG-like jellyroll fold" evidence="4">
    <location>
        <begin position="444"/>
        <end position="581"/>
    </location>
</feature>
<evidence type="ECO:0000313" key="5">
    <source>
        <dbReference type="EMBL" id="TXE17799.1"/>
    </source>
</evidence>
<protein>
    <submittedName>
        <fullName evidence="5">T9SS type A sorting domain-containing protein</fullName>
    </submittedName>
</protein>
<dbReference type="InterPro" id="IPR028974">
    <property type="entry name" value="TSP_type-3_rpt"/>
</dbReference>
<keyword evidence="2" id="KW-1015">Disulfide bond</keyword>
<name>A0A5C7B718_9FLAO</name>
<dbReference type="OrthoDB" id="2582440at2"/>
<dbReference type="GO" id="GO:0005975">
    <property type="term" value="P:carbohydrate metabolic process"/>
    <property type="evidence" value="ECO:0007669"/>
    <property type="project" value="UniProtKB-ARBA"/>
</dbReference>
<evidence type="ECO:0000313" key="6">
    <source>
        <dbReference type="Proteomes" id="UP000321938"/>
    </source>
</evidence>
<dbReference type="InterPro" id="IPR006558">
    <property type="entry name" value="LamG-like"/>
</dbReference>
<dbReference type="InterPro" id="IPR026444">
    <property type="entry name" value="Secre_tail"/>
</dbReference>
<sequence>MKRKLLYIVSFLILFSVPQCAFSQDTDNDTYVDTSDSDDDNDGILDSIEQGSSITTANECGSEEDFDFSSIPTEISGDGNVNTLLDGEVFRFTNIGPGIDGLLTINTRVNATCDLLDDNSSQAEYLKPGVRSTSLIAGQEGYIEYTLQFVTSGTTTAVIVPEFFMNLNDIDGDNEKFERIKIPTPNSYVIDNPTNVTITQENNFLVTTSGNVNYQGTSNAFSTINVKARYFNLSSLTFQMGVLANTNVSNVVRYFSLEFSCVNNFTNPVIVYSDADNDGIPNYRDIDSDNDGIPDNVEAQSTTGYMQPSGSINASGVTDNYATGLTPQDTDGDGIPDYLDADSDNDGTLDILENGMVNTVSGIDTDNDGLDDNFETNGINDAVFDVNEDIDNPSTLPDADGDLLSGGDVDYRDLFDSNPPINAALEFDGVDDYATGRGFVDGLDQVTIMAWVKIDNSASGTMTIVGEDLSCRLFVENGNTIGFLIKTVGNTTRSVLSAAINTDEWHHVTGVFSSITGRNELYIDGELVGFNAGPTGANIEVTSGSNGAFEIGRRSSNLSNKEYFNGEIDEIRVFNKSLSTNQIQQMVFQEIANIFGNVRGTIIDKDIIEFSNSNNVLWANLLAYYPMSELRGNDLIDYSQYSRTFKLTNITSIQVQTAPMPFQTNANGDWSAENTWLYGDVWDIENVLTNKDWSIVQINNEVTSSSSHTNLGLFINHNEKLIISGDHKVENTWYLELNGTLDLSNDSQLIQSTNSDLVTSSQGGILRRQEGTSSVYWYNYWASPVGELRATALVDNNTSVNNANNTNYQLNMLQKGDGTNVQFTNAHDEVGKVSTRWMYVYQNGVTYLDYASINENTNLQPGMGYTQKGTGNPGTEQQYVFEGKPNNGTILVNGVDTGGFGSVPAVSKTDYLLGNPYPSAIDLHQFILDNSTVINGSIQLWQQWSGSSHFLDEYNGGYATVNLSGSVRASQFLGFEGGNSGGFEGTKLPTQYLPVGQGFTTEIVANGNVVFNNSQRIFIKETDADGTSDNGSTFLRTSEVFQDATISEENSMQKIRLEFNSVDGPDARRELLLAFSNYTTDDYDYGYEAENSGISNDDMSLILEDKLMLIQAYSEITLDKVVPLSVKTSGTYNYEIKITDLENFDDEQDVYLKDNFTGDVFDLRSNQRYEFFSEMGTFNNRFELVFQPGEALSTEDQDHQYNLIYFNSDTNKLFVKGLQTDVKQVLVINMMGQTVQEFTDVNDQDLNNGLQLSKLATGAYVAYFKTNNGIKTKKILAK</sequence>
<evidence type="ECO:0000256" key="1">
    <source>
        <dbReference type="ARBA" id="ARBA00022729"/>
    </source>
</evidence>
<feature type="signal peptide" evidence="3">
    <location>
        <begin position="1"/>
        <end position="21"/>
    </location>
</feature>
<dbReference type="Gene3D" id="4.10.1080.10">
    <property type="entry name" value="TSP type-3 repeat"/>
    <property type="match status" value="1"/>
</dbReference>
<dbReference type="SMART" id="SM00560">
    <property type="entry name" value="LamGL"/>
    <property type="match status" value="1"/>
</dbReference>
<dbReference type="SUPFAM" id="SSF103647">
    <property type="entry name" value="TSP type-3 repeat"/>
    <property type="match status" value="1"/>
</dbReference>
<evidence type="ECO:0000256" key="2">
    <source>
        <dbReference type="ARBA" id="ARBA00023157"/>
    </source>
</evidence>
<dbReference type="Pfam" id="PF13385">
    <property type="entry name" value="Laminin_G_3"/>
    <property type="match status" value="1"/>
</dbReference>
<evidence type="ECO:0000256" key="3">
    <source>
        <dbReference type="SAM" id="SignalP"/>
    </source>
</evidence>
<dbReference type="RefSeq" id="WP_084142238.1">
    <property type="nucleotide sequence ID" value="NZ_VOSB01000010.1"/>
</dbReference>
<dbReference type="Proteomes" id="UP000321938">
    <property type="component" value="Unassembled WGS sequence"/>
</dbReference>
<dbReference type="SUPFAM" id="SSF49899">
    <property type="entry name" value="Concanavalin A-like lectins/glucanases"/>
    <property type="match status" value="1"/>
</dbReference>
<keyword evidence="6" id="KW-1185">Reference proteome</keyword>
<evidence type="ECO:0000259" key="4">
    <source>
        <dbReference type="SMART" id="SM00560"/>
    </source>
</evidence>
<dbReference type="EMBL" id="VOSB01000010">
    <property type="protein sequence ID" value="TXE17799.1"/>
    <property type="molecule type" value="Genomic_DNA"/>
</dbReference>
<dbReference type="STRING" id="1123037.GCA_000425305_00291"/>
<accession>A0A5C7B718</accession>
<proteinExistence type="predicted"/>